<evidence type="ECO:0000259" key="6">
    <source>
        <dbReference type="PROSITE" id="PS50893"/>
    </source>
</evidence>
<dbReference type="Proteomes" id="UP000294614">
    <property type="component" value="Unassembled WGS sequence"/>
</dbReference>
<dbReference type="GO" id="GO:0015807">
    <property type="term" value="P:L-amino acid transport"/>
    <property type="evidence" value="ECO:0007669"/>
    <property type="project" value="TreeGrafter"/>
</dbReference>
<accession>A0A4R1KA47</accession>
<comment type="similarity">
    <text evidence="1">Belongs to the ABC transporter superfamily.</text>
</comment>
<name>A0A4R1KA47_9BACT</name>
<dbReference type="GO" id="GO:0015658">
    <property type="term" value="F:branched-chain amino acid transmembrane transporter activity"/>
    <property type="evidence" value="ECO:0007669"/>
    <property type="project" value="InterPro"/>
</dbReference>
<sequence>MAEKLLEVKDLIVNYGSIQAIKGISFSVNKGEIVSILGANGAGKSTTLRTLSGLIKPKSGQILYKDVDLAKMPAHKIVREGVSHSPEGRQVFGTLTVEENIKIGAFVKKSVDKDTLEWIYALFPRLLERRKQLAGTLSGGEQQMLAISRALMSKPQLLLLDEPSLGIAPILVKMIFAAIKEISKTGVTVLLVEQNAKAALKLADRGYVIDVGRVTISGSSSDLLNDPKVQEAYLGKKK</sequence>
<dbReference type="PROSITE" id="PS50893">
    <property type="entry name" value="ABC_TRANSPORTER_2"/>
    <property type="match status" value="1"/>
</dbReference>
<dbReference type="GO" id="GO:0005524">
    <property type="term" value="F:ATP binding"/>
    <property type="evidence" value="ECO:0007669"/>
    <property type="project" value="UniProtKB-KW"/>
</dbReference>
<keyword evidence="8" id="KW-1185">Reference proteome</keyword>
<keyword evidence="3" id="KW-0547">Nucleotide-binding</keyword>
<dbReference type="OrthoDB" id="9805130at2"/>
<dbReference type="InterPro" id="IPR017871">
    <property type="entry name" value="ABC_transporter-like_CS"/>
</dbReference>
<dbReference type="CDD" id="cd03224">
    <property type="entry name" value="ABC_TM1139_LivF_branched"/>
    <property type="match status" value="1"/>
</dbReference>
<keyword evidence="2" id="KW-0813">Transport</keyword>
<protein>
    <submittedName>
        <fullName evidence="7">Amino acid/amide ABC transporter ATP-binding protein 2 (HAAT family)</fullName>
    </submittedName>
</protein>
<dbReference type="InterPro" id="IPR027417">
    <property type="entry name" value="P-loop_NTPase"/>
</dbReference>
<comment type="caution">
    <text evidence="7">The sequence shown here is derived from an EMBL/GenBank/DDBJ whole genome shotgun (WGS) entry which is preliminary data.</text>
</comment>
<dbReference type="AlphaFoldDB" id="A0A4R1KA47"/>
<organism evidence="7 8">
    <name type="scientific">Seleniivibrio woodruffii</name>
    <dbReference type="NCBI Taxonomy" id="1078050"/>
    <lineage>
        <taxon>Bacteria</taxon>
        <taxon>Pseudomonadati</taxon>
        <taxon>Deferribacterota</taxon>
        <taxon>Deferribacteres</taxon>
        <taxon>Deferribacterales</taxon>
        <taxon>Geovibrionaceae</taxon>
        <taxon>Seleniivibrio</taxon>
    </lineage>
</organism>
<evidence type="ECO:0000256" key="2">
    <source>
        <dbReference type="ARBA" id="ARBA00022448"/>
    </source>
</evidence>
<dbReference type="Pfam" id="PF00005">
    <property type="entry name" value="ABC_tran"/>
    <property type="match status" value="1"/>
</dbReference>
<reference evidence="7 8" key="1">
    <citation type="submission" date="2019-03" db="EMBL/GenBank/DDBJ databases">
        <title>Genomic Encyclopedia of Type Strains, Phase IV (KMG-IV): sequencing the most valuable type-strain genomes for metagenomic binning, comparative biology and taxonomic classification.</title>
        <authorList>
            <person name="Goeker M."/>
        </authorList>
    </citation>
    <scope>NUCLEOTIDE SEQUENCE [LARGE SCALE GENOMIC DNA]</scope>
    <source>
        <strain evidence="7 8">DSM 24984</strain>
    </source>
</reference>
<proteinExistence type="inferred from homology"/>
<keyword evidence="4 7" id="KW-0067">ATP-binding</keyword>
<dbReference type="PROSITE" id="PS00211">
    <property type="entry name" value="ABC_TRANSPORTER_1"/>
    <property type="match status" value="1"/>
</dbReference>
<evidence type="ECO:0000256" key="3">
    <source>
        <dbReference type="ARBA" id="ARBA00022741"/>
    </source>
</evidence>
<dbReference type="PANTHER" id="PTHR43820:SF3">
    <property type="entry name" value="BRANCHED-CHAIN AMINO ACID TRANSPORT SYSTEM,ATP-BINDING PROTEIN"/>
    <property type="match status" value="1"/>
</dbReference>
<evidence type="ECO:0000256" key="5">
    <source>
        <dbReference type="ARBA" id="ARBA00022970"/>
    </source>
</evidence>
<evidence type="ECO:0000313" key="8">
    <source>
        <dbReference type="Proteomes" id="UP000294614"/>
    </source>
</evidence>
<evidence type="ECO:0000313" key="7">
    <source>
        <dbReference type="EMBL" id="TCK60907.1"/>
    </source>
</evidence>
<dbReference type="SMART" id="SM00382">
    <property type="entry name" value="AAA"/>
    <property type="match status" value="1"/>
</dbReference>
<dbReference type="GO" id="GO:0016887">
    <property type="term" value="F:ATP hydrolysis activity"/>
    <property type="evidence" value="ECO:0007669"/>
    <property type="project" value="InterPro"/>
</dbReference>
<dbReference type="InterPro" id="IPR052156">
    <property type="entry name" value="BCAA_Transport_ATP-bd_LivF"/>
</dbReference>
<dbReference type="RefSeq" id="WP_132873766.1">
    <property type="nucleotide sequence ID" value="NZ_JAJUHT010000001.1"/>
</dbReference>
<dbReference type="InterPro" id="IPR030660">
    <property type="entry name" value="ABC_branched_ATPase_LivF/BraG"/>
</dbReference>
<gene>
    <name evidence="7" type="ORF">C8D98_1786</name>
</gene>
<keyword evidence="5" id="KW-0029">Amino-acid transport</keyword>
<dbReference type="EMBL" id="SMGG01000004">
    <property type="protein sequence ID" value="TCK60907.1"/>
    <property type="molecule type" value="Genomic_DNA"/>
</dbReference>
<dbReference type="PIRSF" id="PIRSF039137">
    <property type="entry name" value="ABC_branched_ATPase"/>
    <property type="match status" value="1"/>
</dbReference>
<feature type="domain" description="ABC transporter" evidence="6">
    <location>
        <begin position="6"/>
        <end position="236"/>
    </location>
</feature>
<evidence type="ECO:0000256" key="4">
    <source>
        <dbReference type="ARBA" id="ARBA00022840"/>
    </source>
</evidence>
<dbReference type="InterPro" id="IPR003593">
    <property type="entry name" value="AAA+_ATPase"/>
</dbReference>
<dbReference type="Gene3D" id="3.40.50.300">
    <property type="entry name" value="P-loop containing nucleotide triphosphate hydrolases"/>
    <property type="match status" value="1"/>
</dbReference>
<dbReference type="SUPFAM" id="SSF52540">
    <property type="entry name" value="P-loop containing nucleoside triphosphate hydrolases"/>
    <property type="match status" value="1"/>
</dbReference>
<dbReference type="InterPro" id="IPR003439">
    <property type="entry name" value="ABC_transporter-like_ATP-bd"/>
</dbReference>
<dbReference type="PANTHER" id="PTHR43820">
    <property type="entry name" value="HIGH-AFFINITY BRANCHED-CHAIN AMINO ACID TRANSPORT ATP-BINDING PROTEIN LIVF"/>
    <property type="match status" value="1"/>
</dbReference>
<evidence type="ECO:0000256" key="1">
    <source>
        <dbReference type="ARBA" id="ARBA00005417"/>
    </source>
</evidence>